<protein>
    <submittedName>
        <fullName evidence="1">Uncharacterized protein</fullName>
    </submittedName>
</protein>
<proteinExistence type="predicted"/>
<evidence type="ECO:0000313" key="2">
    <source>
        <dbReference type="Proteomes" id="UP001314170"/>
    </source>
</evidence>
<comment type="caution">
    <text evidence="1">The sequence shown here is derived from an EMBL/GenBank/DDBJ whole genome shotgun (WGS) entry which is preliminary data.</text>
</comment>
<organism evidence="1 2">
    <name type="scientific">Dovyalis caffra</name>
    <dbReference type="NCBI Taxonomy" id="77055"/>
    <lineage>
        <taxon>Eukaryota</taxon>
        <taxon>Viridiplantae</taxon>
        <taxon>Streptophyta</taxon>
        <taxon>Embryophyta</taxon>
        <taxon>Tracheophyta</taxon>
        <taxon>Spermatophyta</taxon>
        <taxon>Magnoliopsida</taxon>
        <taxon>eudicotyledons</taxon>
        <taxon>Gunneridae</taxon>
        <taxon>Pentapetalae</taxon>
        <taxon>rosids</taxon>
        <taxon>fabids</taxon>
        <taxon>Malpighiales</taxon>
        <taxon>Salicaceae</taxon>
        <taxon>Flacourtieae</taxon>
        <taxon>Dovyalis</taxon>
    </lineage>
</organism>
<name>A0AAV1RYE5_9ROSI</name>
<evidence type="ECO:0000313" key="1">
    <source>
        <dbReference type="EMBL" id="CAK7340870.1"/>
    </source>
</evidence>
<accession>A0AAV1RYE5</accession>
<sequence>MSATRRRRTPDPEITRWAIEFLLCQLQSPNSIEMIKKLVGMKGIGREGGVIGGAGEVLEGEGWWVGDREEE</sequence>
<gene>
    <name evidence="1" type="ORF">DCAF_LOCUS15959</name>
</gene>
<reference evidence="1 2" key="1">
    <citation type="submission" date="2024-01" db="EMBL/GenBank/DDBJ databases">
        <authorList>
            <person name="Waweru B."/>
        </authorList>
    </citation>
    <scope>NUCLEOTIDE SEQUENCE [LARGE SCALE GENOMIC DNA]</scope>
</reference>
<keyword evidence="2" id="KW-1185">Reference proteome</keyword>
<dbReference type="EMBL" id="CAWUPB010001160">
    <property type="protein sequence ID" value="CAK7340870.1"/>
    <property type="molecule type" value="Genomic_DNA"/>
</dbReference>
<dbReference type="AlphaFoldDB" id="A0AAV1RYE5"/>
<dbReference type="Proteomes" id="UP001314170">
    <property type="component" value="Unassembled WGS sequence"/>
</dbReference>